<keyword evidence="4" id="KW-1185">Reference proteome</keyword>
<dbReference type="EMBL" id="BPRB01000271">
    <property type="protein sequence ID" value="GJE62060.1"/>
    <property type="molecule type" value="Genomic_DNA"/>
</dbReference>
<dbReference type="Pfam" id="PF05443">
    <property type="entry name" value="ROS_MUCR"/>
    <property type="match status" value="1"/>
</dbReference>
<accession>A0ABQ4U8A5</accession>
<comment type="caution">
    <text evidence="3">The sequence shown here is derived from an EMBL/GenBank/DDBJ whole genome shotgun (WGS) entry which is preliminary data.</text>
</comment>
<dbReference type="InterPro" id="IPR008807">
    <property type="entry name" value="ROS_MUCR"/>
</dbReference>
<organism evidence="3 4">
    <name type="scientific">Methylobacterium trifolii</name>
    <dbReference type="NCBI Taxonomy" id="1003092"/>
    <lineage>
        <taxon>Bacteria</taxon>
        <taxon>Pseudomonadati</taxon>
        <taxon>Pseudomonadota</taxon>
        <taxon>Alphaproteobacteria</taxon>
        <taxon>Hyphomicrobiales</taxon>
        <taxon>Methylobacteriaceae</taxon>
        <taxon>Methylobacterium</taxon>
    </lineage>
</organism>
<comment type="similarity">
    <text evidence="1">Belongs to the ros/MucR family.</text>
</comment>
<feature type="compositionally biased region" description="Polar residues" evidence="2">
    <location>
        <begin position="117"/>
        <end position="128"/>
    </location>
</feature>
<evidence type="ECO:0000313" key="4">
    <source>
        <dbReference type="Proteomes" id="UP001055057"/>
    </source>
</evidence>
<evidence type="ECO:0000256" key="2">
    <source>
        <dbReference type="SAM" id="MobiDB-lite"/>
    </source>
</evidence>
<dbReference type="Proteomes" id="UP001055057">
    <property type="component" value="Unassembled WGS sequence"/>
</dbReference>
<dbReference type="Gene3D" id="1.10.10.1550">
    <property type="entry name" value="ROS/MUCR transcriptional regulator protein"/>
    <property type="match status" value="1"/>
</dbReference>
<dbReference type="InterPro" id="IPR041920">
    <property type="entry name" value="ROS/MUCR_sf"/>
</dbReference>
<feature type="region of interest" description="Disordered" evidence="2">
    <location>
        <begin position="116"/>
        <end position="188"/>
    </location>
</feature>
<evidence type="ECO:0000256" key="1">
    <source>
        <dbReference type="ARBA" id="ARBA00007031"/>
    </source>
</evidence>
<evidence type="ECO:0000313" key="3">
    <source>
        <dbReference type="EMBL" id="GJE62060.1"/>
    </source>
</evidence>
<gene>
    <name evidence="3" type="ORF">MPOCJGCO_4189</name>
</gene>
<protein>
    <recommendedName>
        <fullName evidence="5">MucR family transcriptional regulator</fullName>
    </recommendedName>
</protein>
<dbReference type="RefSeq" id="WP_238184636.1">
    <property type="nucleotide sequence ID" value="NZ_BPRB01000271.1"/>
</dbReference>
<reference evidence="3" key="2">
    <citation type="submission" date="2021-08" db="EMBL/GenBank/DDBJ databases">
        <authorList>
            <person name="Tani A."/>
            <person name="Ola A."/>
            <person name="Ogura Y."/>
            <person name="Katsura K."/>
            <person name="Hayashi T."/>
        </authorList>
    </citation>
    <scope>NUCLEOTIDE SEQUENCE</scope>
    <source>
        <strain evidence="3">DSM 23632</strain>
    </source>
</reference>
<reference evidence="3" key="1">
    <citation type="journal article" date="2021" name="Front. Microbiol.">
        <title>Comprehensive Comparative Genomics and Phenotyping of Methylobacterium Species.</title>
        <authorList>
            <person name="Alessa O."/>
            <person name="Ogura Y."/>
            <person name="Fujitani Y."/>
            <person name="Takami H."/>
            <person name="Hayashi T."/>
            <person name="Sahin N."/>
            <person name="Tani A."/>
        </authorList>
    </citation>
    <scope>NUCLEOTIDE SEQUENCE</scope>
    <source>
        <strain evidence="3">DSM 23632</strain>
    </source>
</reference>
<sequence length="188" mass="20125">MKGIIVDEQAEAQPNNFIELAADLVTAYVSNNNVPVSELPSVIASVHAAVAGLANPTSAEPAGPEKPTPAQIKKSITPDALISFVDGKRYKTLKRHLTTNGMTFEEYRARYGLPSDYPSTSPAYSAQRSELARSLGLGQQRRKAASKAVETDETISEAPKPRGRPRKAAEASEAAPKTKSPKKVPEKA</sequence>
<feature type="region of interest" description="Disordered" evidence="2">
    <location>
        <begin position="55"/>
        <end position="74"/>
    </location>
</feature>
<proteinExistence type="inferred from homology"/>
<evidence type="ECO:0008006" key="5">
    <source>
        <dbReference type="Google" id="ProtNLM"/>
    </source>
</evidence>
<name>A0ABQ4U8A5_9HYPH</name>